<dbReference type="AlphaFoldDB" id="A0AAP2RI55"/>
<accession>A0AAP2RI55</accession>
<name>A0AAP2RI55_9FIRM</name>
<dbReference type="Pfam" id="PF08902">
    <property type="entry name" value="DUF1848"/>
    <property type="match status" value="1"/>
</dbReference>
<dbReference type="EMBL" id="JAJNOR010000002">
    <property type="protein sequence ID" value="MCD2492050.1"/>
    <property type="molecule type" value="Genomic_DNA"/>
</dbReference>
<gene>
    <name evidence="1" type="ORF">LQE92_05345</name>
</gene>
<sequence length="75" mass="8809">MIWRYDPMLFSRDHTPVWHREKFKILGDRPLRLKKDKNQRNACGCAVSVDIGCYDACRSRCAIEALEDVVKTRLL</sequence>
<reference evidence="1 2" key="1">
    <citation type="submission" date="2021-11" db="EMBL/GenBank/DDBJ databases">
        <title>Lacrimispora sp. nov. NSJ-141 isolated from human feces.</title>
        <authorList>
            <person name="Abdugheni R."/>
        </authorList>
    </citation>
    <scope>NUCLEOTIDE SEQUENCE [LARGE SCALE GENOMIC DNA]</scope>
    <source>
        <strain evidence="1 2">NSJ-141</strain>
    </source>
</reference>
<organism evidence="1 2">
    <name type="scientific">Lientehia hominis</name>
    <dbReference type="NCBI Taxonomy" id="2897778"/>
    <lineage>
        <taxon>Bacteria</taxon>
        <taxon>Bacillati</taxon>
        <taxon>Bacillota</taxon>
        <taxon>Clostridia</taxon>
        <taxon>Lachnospirales</taxon>
        <taxon>Lachnospiraceae</taxon>
        <taxon>Lientehia</taxon>
    </lineage>
</organism>
<evidence type="ECO:0000313" key="2">
    <source>
        <dbReference type="Proteomes" id="UP001299265"/>
    </source>
</evidence>
<dbReference type="RefSeq" id="WP_231061970.1">
    <property type="nucleotide sequence ID" value="NZ_JAJNOR010000002.1"/>
</dbReference>
<keyword evidence="2" id="KW-1185">Reference proteome</keyword>
<comment type="caution">
    <text evidence="1">The sequence shown here is derived from an EMBL/GenBank/DDBJ whole genome shotgun (WGS) entry which is preliminary data.</text>
</comment>
<dbReference type="Proteomes" id="UP001299265">
    <property type="component" value="Unassembled WGS sequence"/>
</dbReference>
<evidence type="ECO:0000313" key="1">
    <source>
        <dbReference type="EMBL" id="MCD2492050.1"/>
    </source>
</evidence>
<dbReference type="InterPro" id="IPR014998">
    <property type="entry name" value="DUF1848"/>
</dbReference>
<protein>
    <submittedName>
        <fullName evidence="1">DUF1848 domain-containing protein</fullName>
    </submittedName>
</protein>
<proteinExistence type="predicted"/>